<dbReference type="STRING" id="301148.B4135_1814"/>
<proteinExistence type="predicted"/>
<dbReference type="InterPro" id="IPR032787">
    <property type="entry name" value="Prok-E2_D"/>
</dbReference>
<dbReference type="Pfam" id="PF14460">
    <property type="entry name" value="Prok-E2_D"/>
    <property type="match status" value="1"/>
</dbReference>
<evidence type="ECO:0000313" key="2">
    <source>
        <dbReference type="Proteomes" id="UP000075683"/>
    </source>
</evidence>
<dbReference type="AlphaFoldDB" id="A0A150M8N8"/>
<protein>
    <recommendedName>
        <fullName evidence="3">PRTRC system protein B</fullName>
    </recommendedName>
</protein>
<accession>A0A150M8N8</accession>
<organism evidence="1 2">
    <name type="scientific">Caldibacillus debilis</name>
    <dbReference type="NCBI Taxonomy" id="301148"/>
    <lineage>
        <taxon>Bacteria</taxon>
        <taxon>Bacillati</taxon>
        <taxon>Bacillota</taxon>
        <taxon>Bacilli</taxon>
        <taxon>Bacillales</taxon>
        <taxon>Bacillaceae</taxon>
        <taxon>Caldibacillus</taxon>
    </lineage>
</organism>
<gene>
    <name evidence="1" type="ORF">B4135_1814</name>
</gene>
<dbReference type="OrthoDB" id="1955591at2"/>
<evidence type="ECO:0008006" key="3">
    <source>
        <dbReference type="Google" id="ProtNLM"/>
    </source>
</evidence>
<reference evidence="1 2" key="1">
    <citation type="submission" date="2016-01" db="EMBL/GenBank/DDBJ databases">
        <title>Draft Genome Sequences of Seven Thermophilic Sporeformers Isolated from Foods.</title>
        <authorList>
            <person name="Berendsen E.M."/>
            <person name="Wells-Bennik M.H."/>
            <person name="Krawcyk A.O."/>
            <person name="De Jong A."/>
            <person name="Holsappel S."/>
            <person name="Eijlander R.T."/>
            <person name="Kuipers O.P."/>
        </authorList>
    </citation>
    <scope>NUCLEOTIDE SEQUENCE [LARGE SCALE GENOMIC DNA]</scope>
    <source>
        <strain evidence="1 2">B4135</strain>
    </source>
</reference>
<dbReference type="Proteomes" id="UP000075683">
    <property type="component" value="Unassembled WGS sequence"/>
</dbReference>
<dbReference type="RefSeq" id="WP_061568507.1">
    <property type="nucleotide sequence ID" value="NZ_LQYT01000033.1"/>
</dbReference>
<evidence type="ECO:0000313" key="1">
    <source>
        <dbReference type="EMBL" id="KYD20582.1"/>
    </source>
</evidence>
<comment type="caution">
    <text evidence="1">The sequence shown here is derived from an EMBL/GenBank/DDBJ whole genome shotgun (WGS) entry which is preliminary data.</text>
</comment>
<name>A0A150M8N8_9BACI</name>
<dbReference type="EMBL" id="LQYT01000033">
    <property type="protein sequence ID" value="KYD20582.1"/>
    <property type="molecule type" value="Genomic_DNA"/>
</dbReference>
<sequence>MKWCLEITDVPQNTDFPILGYQIMDNGVRRGPFYFRVEDLITALSSEPDFIGEAEEELDKHSTPTLPLGTIRYSANPLKTKHRVTMAIDKKMWEIRYEGDDEFYCIGFPRLIVQYLVEQSLGQYRVTEMRLFAVRDDNKPINDETQLYRFPFPNVNKESGIVCWGQNPRLEIKSLVELERAFYWFVSAPFNEDWGVRTTLGIPRFKTLIQRIKEQPFNDEWLIPANRNFADLF</sequence>